<evidence type="ECO:0000256" key="3">
    <source>
        <dbReference type="ARBA" id="ARBA00023125"/>
    </source>
</evidence>
<reference evidence="5 6" key="1">
    <citation type="submission" date="2020-07" db="EMBL/GenBank/DDBJ databases">
        <authorList>
            <person name="Pothier F. J."/>
        </authorList>
    </citation>
    <scope>NUCLEOTIDE SEQUENCE [LARGE SCALE GENOMIC DNA]</scope>
    <source>
        <strain evidence="5 6">CFBP 7900</strain>
    </source>
</reference>
<dbReference type="CDD" id="cd17246">
    <property type="entry name" value="RMtype1_S_SonII-TRD2-CR2_like"/>
    <property type="match status" value="1"/>
</dbReference>
<dbReference type="EMBL" id="CAJDKC010000004">
    <property type="protein sequence ID" value="CAD0360628.1"/>
    <property type="molecule type" value="Genomic_DNA"/>
</dbReference>
<gene>
    <name evidence="5" type="ORF">CFBP7900_32650</name>
</gene>
<dbReference type="EMBL" id="CAJDKC010000004">
    <property type="protein sequence ID" value="CAD0360630.1"/>
    <property type="molecule type" value="Genomic_DNA"/>
</dbReference>
<comment type="caution">
    <text evidence="5">The sequence shown here is derived from an EMBL/GenBank/DDBJ whole genome shotgun (WGS) entry which is preliminary data.</text>
</comment>
<dbReference type="PANTHER" id="PTHR43140:SF1">
    <property type="entry name" value="TYPE I RESTRICTION ENZYME ECOKI SPECIFICITY SUBUNIT"/>
    <property type="match status" value="1"/>
</dbReference>
<dbReference type="SUPFAM" id="SSF116734">
    <property type="entry name" value="DNA methylase specificity domain"/>
    <property type="match status" value="2"/>
</dbReference>
<dbReference type="Gene3D" id="3.90.220.20">
    <property type="entry name" value="DNA methylase specificity domains"/>
    <property type="match status" value="2"/>
</dbReference>
<feature type="domain" description="Type I restriction modification DNA specificity" evidence="4">
    <location>
        <begin position="369"/>
        <end position="536"/>
    </location>
</feature>
<sequence>MTALLTDNLPLLAGAPNGIKKLRELILELAVRGKLVPQDPSDEPASELLKRIAEEKARLVAEGKIKKQKLLADINADGVPFEIPVTWEWARLGEITNFGITVKKEEIPEDAWVLDLEDIEKDTSKILQKFFLKERNSLSDKNSFTKGDVLYGKLRPYLNKVLVADEDGFCTTEILPFRCYGPFVAHYFMGVLKSPYFLSYVNARSYGMKMPRLGTEDGRQAFFPLPPLAEQHRIVAKVDELMALCDRLDARQADADSAHAQLVQALLDSLAQARNAEDFAQSWQRLAEHFQTLFTTEPSIDALKQTLLQLAVMGKLVPQDSSDEPASELLKRIVEEKERLILEEGLRTTASEDVPEADYYFTLHAGWASCRLGNLARFIDYRGRTPTKTSSGIPLITAKNVRPGFISREPQEFIADTDYLSWMTRGFPRVGDMLFTTEAPMGNVAIIDIAERFALAQRVICFQLHELGTGPFLKLTMMSSGFQAQLSDAATGMTATGIKSSRLKEIPVPIPPLAEQHRIVAKVDQLMALCDQLKARLGEARQVHGNLANALIGQALNNEKKSRAQAVDFSAYLISKLASQRTFGRVAHMKLLFLADSHLGLGLMDGYRRHAAGPLDTTIYRVEERAAQEGLYSTSIEVLKSGQEKVSYHIGANISRSIETAASALGAAQKKLDRLIALFEGRKTDDLEAVATLYAVWNDALAGGLHPNDEWLISEFRGNWHEAKERFTPDILGKWLGWMRDNGLVPTGNSAVTKSQAAFLFN</sequence>
<keyword evidence="2" id="KW-0680">Restriction system</keyword>
<comment type="similarity">
    <text evidence="1">Belongs to the type-I restriction system S methylase family.</text>
</comment>
<dbReference type="GO" id="GO:0009307">
    <property type="term" value="P:DNA restriction-modification system"/>
    <property type="evidence" value="ECO:0007669"/>
    <property type="project" value="UniProtKB-KW"/>
</dbReference>
<dbReference type="Proteomes" id="UP000587508">
    <property type="component" value="Unassembled WGS sequence"/>
</dbReference>
<dbReference type="RefSeq" id="WP_023902993.1">
    <property type="nucleotide sequence ID" value="NZ_CAJDKC010000004.1"/>
</dbReference>
<accession>A0A6V7FB66</accession>
<dbReference type="InterPro" id="IPR000055">
    <property type="entry name" value="Restrct_endonuc_typeI_TRD"/>
</dbReference>
<evidence type="ECO:0000259" key="4">
    <source>
        <dbReference type="Pfam" id="PF01420"/>
    </source>
</evidence>
<dbReference type="AlphaFoldDB" id="A0A6V7FB66"/>
<evidence type="ECO:0000256" key="2">
    <source>
        <dbReference type="ARBA" id="ARBA00022747"/>
    </source>
</evidence>
<dbReference type="GO" id="GO:0003677">
    <property type="term" value="F:DNA binding"/>
    <property type="evidence" value="ECO:0007669"/>
    <property type="project" value="UniProtKB-KW"/>
</dbReference>
<evidence type="ECO:0000313" key="6">
    <source>
        <dbReference type="Proteomes" id="UP000587508"/>
    </source>
</evidence>
<dbReference type="InterPro" id="IPR044946">
    <property type="entry name" value="Restrct_endonuc_typeI_TRD_sf"/>
</dbReference>
<evidence type="ECO:0000256" key="1">
    <source>
        <dbReference type="ARBA" id="ARBA00010923"/>
    </source>
</evidence>
<evidence type="ECO:0000313" key="5">
    <source>
        <dbReference type="EMBL" id="CAD0360628.1"/>
    </source>
</evidence>
<dbReference type="PANTHER" id="PTHR43140">
    <property type="entry name" value="TYPE-1 RESTRICTION ENZYME ECOKI SPECIFICITY PROTEIN"/>
    <property type="match status" value="1"/>
</dbReference>
<dbReference type="InterPro" id="IPR051212">
    <property type="entry name" value="Type-I_RE_S_subunit"/>
</dbReference>
<proteinExistence type="inferred from homology"/>
<organism evidence="5 6">
    <name type="scientific">Xanthomonas hortorum pv. carotae</name>
    <dbReference type="NCBI Taxonomy" id="487904"/>
    <lineage>
        <taxon>Bacteria</taxon>
        <taxon>Pseudomonadati</taxon>
        <taxon>Pseudomonadota</taxon>
        <taxon>Gammaproteobacteria</taxon>
        <taxon>Lysobacterales</taxon>
        <taxon>Lysobacteraceae</taxon>
        <taxon>Xanthomonas</taxon>
    </lineage>
</organism>
<name>A0A6V7FB66_9XANT</name>
<dbReference type="Pfam" id="PF01420">
    <property type="entry name" value="Methylase_S"/>
    <property type="match status" value="1"/>
</dbReference>
<protein>
    <recommendedName>
        <fullName evidence="4">Type I restriction modification DNA specificity domain-containing protein</fullName>
    </recommendedName>
</protein>
<keyword evidence="3" id="KW-0238">DNA-binding</keyword>